<dbReference type="PRINTS" id="PR01038">
    <property type="entry name" value="TRNASYNTHARG"/>
</dbReference>
<dbReference type="EC" id="6.1.1.19" evidence="9"/>
<comment type="caution">
    <text evidence="14">The sequence shown here is derived from an EMBL/GenBank/DDBJ whole genome shotgun (WGS) entry which is preliminary data.</text>
</comment>
<dbReference type="SUPFAM" id="SSF47323">
    <property type="entry name" value="Anticodon-binding domain of a subclass of class I aminoacyl-tRNA synthetases"/>
    <property type="match status" value="1"/>
</dbReference>
<dbReference type="GO" id="GO:0004814">
    <property type="term" value="F:arginine-tRNA ligase activity"/>
    <property type="evidence" value="ECO:0007669"/>
    <property type="project" value="UniProtKB-UniRule"/>
</dbReference>
<evidence type="ECO:0000259" key="13">
    <source>
        <dbReference type="SMART" id="SM01016"/>
    </source>
</evidence>
<evidence type="ECO:0000313" key="15">
    <source>
        <dbReference type="Proteomes" id="UP000319143"/>
    </source>
</evidence>
<dbReference type="InterPro" id="IPR014729">
    <property type="entry name" value="Rossmann-like_a/b/a_fold"/>
</dbReference>
<dbReference type="PANTHER" id="PTHR11956:SF5">
    <property type="entry name" value="ARGININE--TRNA LIGASE, CYTOPLASMIC"/>
    <property type="match status" value="1"/>
</dbReference>
<dbReference type="Pfam" id="PF03485">
    <property type="entry name" value="Arg_tRNA_synt_N"/>
    <property type="match status" value="1"/>
</dbReference>
<protein>
    <recommendedName>
        <fullName evidence="9">Arginine--tRNA ligase</fullName>
        <ecNumber evidence="9">6.1.1.19</ecNumber>
    </recommendedName>
    <alternativeName>
        <fullName evidence="9">Arginyl-tRNA synthetase</fullName>
        <shortName evidence="9">ArgRS</shortName>
    </alternativeName>
</protein>
<dbReference type="Gene3D" id="1.10.730.10">
    <property type="entry name" value="Isoleucyl-tRNA Synthetase, Domain 1"/>
    <property type="match status" value="1"/>
</dbReference>
<dbReference type="Proteomes" id="UP000319143">
    <property type="component" value="Unassembled WGS sequence"/>
</dbReference>
<comment type="subcellular location">
    <subcellularLocation>
        <location evidence="9">Cytoplasm</location>
    </subcellularLocation>
</comment>
<accession>A0A5C6DYF2</accession>
<dbReference type="InterPro" id="IPR036695">
    <property type="entry name" value="Arg-tRNA-synth_N_sf"/>
</dbReference>
<dbReference type="Gene3D" id="3.40.50.620">
    <property type="entry name" value="HUPs"/>
    <property type="match status" value="1"/>
</dbReference>
<gene>
    <name evidence="9 14" type="primary">argS</name>
    <name evidence="14" type="ORF">Poly41_00220</name>
</gene>
<keyword evidence="5 9" id="KW-0067">ATP-binding</keyword>
<evidence type="ECO:0000256" key="7">
    <source>
        <dbReference type="ARBA" id="ARBA00023146"/>
    </source>
</evidence>
<dbReference type="OrthoDB" id="9805987at2"/>
<keyword evidence="6 9" id="KW-0648">Protein biosynthesis</keyword>
<dbReference type="SUPFAM" id="SSF52374">
    <property type="entry name" value="Nucleotidylyl transferase"/>
    <property type="match status" value="1"/>
</dbReference>
<dbReference type="Pfam" id="PF05746">
    <property type="entry name" value="DALR_1"/>
    <property type="match status" value="1"/>
</dbReference>
<feature type="short sequence motif" description="'HIGH' region" evidence="9">
    <location>
        <begin position="135"/>
        <end position="145"/>
    </location>
</feature>
<dbReference type="FunFam" id="1.10.730.10:FF:000006">
    <property type="entry name" value="Arginyl-tRNA synthetase 2, mitochondrial"/>
    <property type="match status" value="1"/>
</dbReference>
<dbReference type="PANTHER" id="PTHR11956">
    <property type="entry name" value="ARGINYL-TRNA SYNTHETASE"/>
    <property type="match status" value="1"/>
</dbReference>
<keyword evidence="15" id="KW-1185">Reference proteome</keyword>
<comment type="subunit">
    <text evidence="9">Monomer.</text>
</comment>
<dbReference type="GO" id="GO:0005524">
    <property type="term" value="F:ATP binding"/>
    <property type="evidence" value="ECO:0007669"/>
    <property type="project" value="UniProtKB-UniRule"/>
</dbReference>
<dbReference type="PROSITE" id="PS00178">
    <property type="entry name" value="AA_TRNA_LIGASE_I"/>
    <property type="match status" value="1"/>
</dbReference>
<evidence type="ECO:0000256" key="4">
    <source>
        <dbReference type="ARBA" id="ARBA00022741"/>
    </source>
</evidence>
<keyword evidence="4 9" id="KW-0547">Nucleotide-binding</keyword>
<feature type="coiled-coil region" evidence="11">
    <location>
        <begin position="253"/>
        <end position="287"/>
    </location>
</feature>
<dbReference type="Pfam" id="PF00750">
    <property type="entry name" value="tRNA-synt_1d"/>
    <property type="match status" value="2"/>
</dbReference>
<evidence type="ECO:0000256" key="2">
    <source>
        <dbReference type="ARBA" id="ARBA00022490"/>
    </source>
</evidence>
<dbReference type="CDD" id="cd00671">
    <property type="entry name" value="ArgRS_core"/>
    <property type="match status" value="1"/>
</dbReference>
<dbReference type="InterPro" id="IPR001412">
    <property type="entry name" value="aa-tRNA-synth_I_CS"/>
</dbReference>
<dbReference type="InterPro" id="IPR009080">
    <property type="entry name" value="tRNAsynth_Ia_anticodon-bd"/>
</dbReference>
<keyword evidence="3 9" id="KW-0436">Ligase</keyword>
<evidence type="ECO:0000313" key="14">
    <source>
        <dbReference type="EMBL" id="TWU41730.1"/>
    </source>
</evidence>
<comment type="similarity">
    <text evidence="1 9 10">Belongs to the class-I aminoacyl-tRNA synthetase family.</text>
</comment>
<evidence type="ECO:0000256" key="6">
    <source>
        <dbReference type="ARBA" id="ARBA00022917"/>
    </source>
</evidence>
<dbReference type="InterPro" id="IPR035684">
    <property type="entry name" value="ArgRS_core"/>
</dbReference>
<dbReference type="InterPro" id="IPR005148">
    <property type="entry name" value="Arg-tRNA-synth_N"/>
</dbReference>
<evidence type="ECO:0000256" key="10">
    <source>
        <dbReference type="RuleBase" id="RU363038"/>
    </source>
</evidence>
<evidence type="ECO:0000256" key="5">
    <source>
        <dbReference type="ARBA" id="ARBA00022840"/>
    </source>
</evidence>
<keyword evidence="2 9" id="KW-0963">Cytoplasm</keyword>
<dbReference type="SUPFAM" id="SSF55190">
    <property type="entry name" value="Arginyl-tRNA synthetase (ArgRS), N-terminal 'additional' domain"/>
    <property type="match status" value="1"/>
</dbReference>
<sequence length="670" mass="74516">MHLPDLLRLRLADALSELTKFGLTGDVGAYASMIRATNDPKFGDYQVNCAMPLAKQWGTTNAEFSNPRKVAAAIVDALQVGDLCEPAEVAGPGFINLRLKDSYLVDQLRAMLGDPRCLVSKANPARRILVDFSSPNVAKPMHVGHIRSTVIGDALARTLRFLGHETITDNHLGDWGTQFGIIIYGYKHFGDPDLVAKNPVPELSKLYRLVNQLIEYRKAKRSIETAQTDRCAAESEVERLQAESIATSDPKEQKKAKKRLASAQSKLKSLDSKLRSATKKIAAVENDADLRVKAQQHADVDHAVLQETVKLHQGDEQNLRLWEEFLPHCKDEINRIYDALDIGFDHTLGESFYHSMLSEVVEDLKKRGLARDSEGAVCVFLEGFDAPMIIQKKDGAFLYATTDLATLAYRLEEFAPDEILYVVDTRQSEHFEKLFAVAEQIGRDKVKLVHVNFGTVLGEDGRPMKTRSGTLIGLEGLLSDAIDRARQVVCDPERLSRIDPPMDREEQRRVAEAVGLGAIKYADLSHHRTSDYRFSLDKMVSLDGNTSAYIQYSYARTQGILRKAGSSETAVTEIAESIDRFHHPAERALAISLLRLEEALKAVHQDYAPNALVDYLYETAKAYAVFNDNCHVLKADNDAIASLRLALVALCGRVLRLGLDLLGIHVVARM</sequence>
<evidence type="ECO:0000256" key="1">
    <source>
        <dbReference type="ARBA" id="ARBA00005594"/>
    </source>
</evidence>
<dbReference type="SMART" id="SM01016">
    <property type="entry name" value="Arg_tRNA_synt_N"/>
    <property type="match status" value="1"/>
</dbReference>
<dbReference type="HAMAP" id="MF_00123">
    <property type="entry name" value="Arg_tRNA_synth"/>
    <property type="match status" value="1"/>
</dbReference>
<dbReference type="EMBL" id="SJPV01000001">
    <property type="protein sequence ID" value="TWU41730.1"/>
    <property type="molecule type" value="Genomic_DNA"/>
</dbReference>
<dbReference type="InterPro" id="IPR008909">
    <property type="entry name" value="DALR_anticod-bd"/>
</dbReference>
<dbReference type="NCBIfam" id="TIGR00456">
    <property type="entry name" value="argS"/>
    <property type="match status" value="1"/>
</dbReference>
<proteinExistence type="inferred from homology"/>
<keyword evidence="7 9" id="KW-0030">Aminoacyl-tRNA synthetase</keyword>
<dbReference type="InterPro" id="IPR001278">
    <property type="entry name" value="Arg-tRNA-ligase"/>
</dbReference>
<dbReference type="Gene3D" id="3.30.1360.70">
    <property type="entry name" value="Arginyl tRNA synthetase N-terminal domain"/>
    <property type="match status" value="1"/>
</dbReference>
<dbReference type="GO" id="GO:0005737">
    <property type="term" value="C:cytoplasm"/>
    <property type="evidence" value="ECO:0007669"/>
    <property type="project" value="UniProtKB-SubCell"/>
</dbReference>
<evidence type="ECO:0000256" key="8">
    <source>
        <dbReference type="ARBA" id="ARBA00049339"/>
    </source>
</evidence>
<reference evidence="14 15" key="1">
    <citation type="submission" date="2019-02" db="EMBL/GenBank/DDBJ databases">
        <title>Deep-cultivation of Planctomycetes and their phenomic and genomic characterization uncovers novel biology.</title>
        <authorList>
            <person name="Wiegand S."/>
            <person name="Jogler M."/>
            <person name="Boedeker C."/>
            <person name="Pinto D."/>
            <person name="Vollmers J."/>
            <person name="Rivas-Marin E."/>
            <person name="Kohn T."/>
            <person name="Peeters S.H."/>
            <person name="Heuer A."/>
            <person name="Rast P."/>
            <person name="Oberbeckmann S."/>
            <person name="Bunk B."/>
            <person name="Jeske O."/>
            <person name="Meyerdierks A."/>
            <person name="Storesund J.E."/>
            <person name="Kallscheuer N."/>
            <person name="Luecker S."/>
            <person name="Lage O.M."/>
            <person name="Pohl T."/>
            <person name="Merkel B.J."/>
            <person name="Hornburger P."/>
            <person name="Mueller R.-W."/>
            <person name="Bruemmer F."/>
            <person name="Labrenz M."/>
            <person name="Spormann A.M."/>
            <person name="Op Den Camp H."/>
            <person name="Overmann J."/>
            <person name="Amann R."/>
            <person name="Jetten M.S.M."/>
            <person name="Mascher T."/>
            <person name="Medema M.H."/>
            <person name="Devos D.P."/>
            <person name="Kaster A.-K."/>
            <person name="Ovreas L."/>
            <person name="Rohde M."/>
            <person name="Galperin M.Y."/>
            <person name="Jogler C."/>
        </authorList>
    </citation>
    <scope>NUCLEOTIDE SEQUENCE [LARGE SCALE GENOMIC DNA]</scope>
    <source>
        <strain evidence="14 15">Poly41</strain>
    </source>
</reference>
<evidence type="ECO:0000256" key="9">
    <source>
        <dbReference type="HAMAP-Rule" id="MF_00123"/>
    </source>
</evidence>
<evidence type="ECO:0000256" key="11">
    <source>
        <dbReference type="SAM" id="Coils"/>
    </source>
</evidence>
<dbReference type="AlphaFoldDB" id="A0A5C6DYF2"/>
<evidence type="ECO:0000256" key="3">
    <source>
        <dbReference type="ARBA" id="ARBA00022598"/>
    </source>
</evidence>
<keyword evidence="11" id="KW-0175">Coiled coil</keyword>
<organism evidence="14 15">
    <name type="scientific">Novipirellula artificiosorum</name>
    <dbReference type="NCBI Taxonomy" id="2528016"/>
    <lineage>
        <taxon>Bacteria</taxon>
        <taxon>Pseudomonadati</taxon>
        <taxon>Planctomycetota</taxon>
        <taxon>Planctomycetia</taxon>
        <taxon>Pirellulales</taxon>
        <taxon>Pirellulaceae</taxon>
        <taxon>Novipirellula</taxon>
    </lineage>
</organism>
<feature type="domain" description="Arginyl tRNA synthetase N-terminal" evidence="13">
    <location>
        <begin position="5"/>
        <end position="99"/>
    </location>
</feature>
<feature type="domain" description="DALR anticodon binding" evidence="12">
    <location>
        <begin position="550"/>
        <end position="670"/>
    </location>
</feature>
<name>A0A5C6DYF2_9BACT</name>
<comment type="catalytic activity">
    <reaction evidence="8 9">
        <text>tRNA(Arg) + L-arginine + ATP = L-arginyl-tRNA(Arg) + AMP + diphosphate</text>
        <dbReference type="Rhea" id="RHEA:20301"/>
        <dbReference type="Rhea" id="RHEA-COMP:9658"/>
        <dbReference type="Rhea" id="RHEA-COMP:9673"/>
        <dbReference type="ChEBI" id="CHEBI:30616"/>
        <dbReference type="ChEBI" id="CHEBI:32682"/>
        <dbReference type="ChEBI" id="CHEBI:33019"/>
        <dbReference type="ChEBI" id="CHEBI:78442"/>
        <dbReference type="ChEBI" id="CHEBI:78513"/>
        <dbReference type="ChEBI" id="CHEBI:456215"/>
        <dbReference type="EC" id="6.1.1.19"/>
    </reaction>
</comment>
<evidence type="ECO:0000259" key="12">
    <source>
        <dbReference type="SMART" id="SM00836"/>
    </source>
</evidence>
<dbReference type="SMART" id="SM00836">
    <property type="entry name" value="DALR_1"/>
    <property type="match status" value="1"/>
</dbReference>
<dbReference type="RefSeq" id="WP_146523914.1">
    <property type="nucleotide sequence ID" value="NZ_SJPV01000001.1"/>
</dbReference>
<dbReference type="GO" id="GO:0006420">
    <property type="term" value="P:arginyl-tRNA aminoacylation"/>
    <property type="evidence" value="ECO:0007669"/>
    <property type="project" value="UniProtKB-UniRule"/>
</dbReference>